<reference evidence="1" key="1">
    <citation type="journal article" date="2020" name="bioRxiv">
        <title>Chromosome-level reference genome of the European wasp spider Argiope bruennichi: a resource for studies on range expansion and evolutionary adaptation.</title>
        <authorList>
            <person name="Sheffer M.M."/>
            <person name="Hoppe A."/>
            <person name="Krehenwinkel H."/>
            <person name="Uhl G."/>
            <person name="Kuss A.W."/>
            <person name="Jensen L."/>
            <person name="Jensen C."/>
            <person name="Gillespie R.G."/>
            <person name="Hoff K.J."/>
            <person name="Prost S."/>
        </authorList>
    </citation>
    <scope>NUCLEOTIDE SEQUENCE</scope>
</reference>
<dbReference type="EMBL" id="JABXBU010002228">
    <property type="protein sequence ID" value="KAF8770465.1"/>
    <property type="molecule type" value="Genomic_DNA"/>
</dbReference>
<organism evidence="1 2">
    <name type="scientific">Argiope bruennichi</name>
    <name type="common">Wasp spider</name>
    <name type="synonym">Aranea bruennichi</name>
    <dbReference type="NCBI Taxonomy" id="94029"/>
    <lineage>
        <taxon>Eukaryota</taxon>
        <taxon>Metazoa</taxon>
        <taxon>Ecdysozoa</taxon>
        <taxon>Arthropoda</taxon>
        <taxon>Chelicerata</taxon>
        <taxon>Arachnida</taxon>
        <taxon>Araneae</taxon>
        <taxon>Araneomorphae</taxon>
        <taxon>Entelegynae</taxon>
        <taxon>Araneoidea</taxon>
        <taxon>Araneidae</taxon>
        <taxon>Argiope</taxon>
    </lineage>
</organism>
<dbReference type="AlphaFoldDB" id="A0A8T0EER1"/>
<name>A0A8T0EER1_ARGBR</name>
<dbReference type="Proteomes" id="UP000807504">
    <property type="component" value="Unassembled WGS sequence"/>
</dbReference>
<sequence>MHISEPWDVSDSTKYANATATASVESAQLVVLEPASAIHHEGRRNIDISIFRTSISFRIGQQNNSAGHHRD</sequence>
<protein>
    <submittedName>
        <fullName evidence="1">Uncharacterized protein</fullName>
    </submittedName>
</protein>
<evidence type="ECO:0000313" key="1">
    <source>
        <dbReference type="EMBL" id="KAF8770465.1"/>
    </source>
</evidence>
<gene>
    <name evidence="1" type="ORF">HNY73_017991</name>
</gene>
<comment type="caution">
    <text evidence="1">The sequence shown here is derived from an EMBL/GenBank/DDBJ whole genome shotgun (WGS) entry which is preliminary data.</text>
</comment>
<evidence type="ECO:0000313" key="2">
    <source>
        <dbReference type="Proteomes" id="UP000807504"/>
    </source>
</evidence>
<proteinExistence type="predicted"/>
<reference evidence="1" key="2">
    <citation type="submission" date="2020-06" db="EMBL/GenBank/DDBJ databases">
        <authorList>
            <person name="Sheffer M."/>
        </authorList>
    </citation>
    <scope>NUCLEOTIDE SEQUENCE</scope>
</reference>
<keyword evidence="2" id="KW-1185">Reference proteome</keyword>
<accession>A0A8T0EER1</accession>